<dbReference type="Pfam" id="PF06114">
    <property type="entry name" value="Peptidase_M78"/>
    <property type="match status" value="1"/>
</dbReference>
<dbReference type="InterPro" id="IPR010359">
    <property type="entry name" value="IrrE_HExxH"/>
</dbReference>
<dbReference type="PANTHER" id="PTHR43236">
    <property type="entry name" value="ANTITOXIN HIGA1"/>
    <property type="match status" value="1"/>
</dbReference>
<dbReference type="PANTHER" id="PTHR43236:SF1">
    <property type="entry name" value="BLL7220 PROTEIN"/>
    <property type="match status" value="1"/>
</dbReference>
<proteinExistence type="predicted"/>
<dbReference type="InterPro" id="IPR052345">
    <property type="entry name" value="Rad_response_metalloprotease"/>
</dbReference>
<name>A0A6M1U520_9RHOB</name>
<accession>A0A6M1U520</accession>
<organism evidence="2 3">
    <name type="scientific">Paragemmobacter kunshanensis</name>
    <dbReference type="NCBI Taxonomy" id="2583234"/>
    <lineage>
        <taxon>Bacteria</taxon>
        <taxon>Pseudomonadati</taxon>
        <taxon>Pseudomonadota</taxon>
        <taxon>Alphaproteobacteria</taxon>
        <taxon>Rhodobacterales</taxon>
        <taxon>Paracoccaceae</taxon>
        <taxon>Paragemmobacter</taxon>
    </lineage>
</organism>
<reference evidence="2 3" key="1">
    <citation type="submission" date="2020-02" db="EMBL/GenBank/DDBJ databases">
        <title>Rhodobacter translucens sp. nov., a novel bacterium isolated from activated sludge.</title>
        <authorList>
            <person name="Liu J."/>
        </authorList>
    </citation>
    <scope>NUCLEOTIDE SEQUENCE [LARGE SCALE GENOMIC DNA]</scope>
    <source>
        <strain evidence="2 3">HX-7-19</strain>
    </source>
</reference>
<evidence type="ECO:0000313" key="3">
    <source>
        <dbReference type="Proteomes" id="UP000474758"/>
    </source>
</evidence>
<evidence type="ECO:0000313" key="2">
    <source>
        <dbReference type="EMBL" id="NGQ89983.1"/>
    </source>
</evidence>
<sequence>MIEPDDYLVPPRTWAQIDKQADAVREVLKLTNQPRIDIVRVVETVICNAMELSEFQVFSKSEMGHLEGLTCPQGSFIRFREDVYERACEGDGRARFTFAHELGHLILHRNAPLARASKRDGTPSYMLAEPQANRFAATLLMPKAHLSQTDEASDVVRRFGVSWEAASNRLSDIKKRGGL</sequence>
<feature type="domain" description="IrrE N-terminal-like" evidence="1">
    <location>
        <begin position="80"/>
        <end position="171"/>
    </location>
</feature>
<protein>
    <submittedName>
        <fullName evidence="2">ImmA/IrrE family metallo-endopeptidase</fullName>
    </submittedName>
</protein>
<dbReference type="Gene3D" id="1.10.10.2910">
    <property type="match status" value="1"/>
</dbReference>
<dbReference type="Proteomes" id="UP000474758">
    <property type="component" value="Unassembled WGS sequence"/>
</dbReference>
<gene>
    <name evidence="2" type="ORF">G5V65_03670</name>
</gene>
<keyword evidence="3" id="KW-1185">Reference proteome</keyword>
<dbReference type="AlphaFoldDB" id="A0A6M1U520"/>
<dbReference type="EMBL" id="JAALFE010000002">
    <property type="protein sequence ID" value="NGQ89983.1"/>
    <property type="molecule type" value="Genomic_DNA"/>
</dbReference>
<evidence type="ECO:0000259" key="1">
    <source>
        <dbReference type="Pfam" id="PF06114"/>
    </source>
</evidence>
<dbReference type="RefSeq" id="WP_165047153.1">
    <property type="nucleotide sequence ID" value="NZ_JAALFE010000002.1"/>
</dbReference>
<comment type="caution">
    <text evidence="2">The sequence shown here is derived from an EMBL/GenBank/DDBJ whole genome shotgun (WGS) entry which is preliminary data.</text>
</comment>